<gene>
    <name evidence="5" type="ORF">ACFOE0_11250</name>
</gene>
<evidence type="ECO:0000313" key="5">
    <source>
        <dbReference type="EMBL" id="MFC3138763.1"/>
    </source>
</evidence>
<evidence type="ECO:0000259" key="4">
    <source>
        <dbReference type="Pfam" id="PF01593"/>
    </source>
</evidence>
<dbReference type="InterPro" id="IPR002937">
    <property type="entry name" value="Amino_oxidase"/>
</dbReference>
<evidence type="ECO:0000313" key="6">
    <source>
        <dbReference type="Proteomes" id="UP001595621"/>
    </source>
</evidence>
<feature type="domain" description="Amine oxidase" evidence="4">
    <location>
        <begin position="93"/>
        <end position="371"/>
    </location>
</feature>
<dbReference type="InterPro" id="IPR050703">
    <property type="entry name" value="Flavin_MAO"/>
</dbReference>
<evidence type="ECO:0000256" key="1">
    <source>
        <dbReference type="ARBA" id="ARBA00001974"/>
    </source>
</evidence>
<evidence type="ECO:0000256" key="2">
    <source>
        <dbReference type="ARBA" id="ARBA00005995"/>
    </source>
</evidence>
<dbReference type="PANTHER" id="PTHR43563:SF14">
    <property type="entry name" value="AMINE OXIDASE"/>
    <property type="match status" value="1"/>
</dbReference>
<sequence length="392" mass="42928">MTQIRRDNHNPTLIIGGGLSGLFSAWLLQQMQQPWVLVEARDRLGGRILSEPVVDQQPDGGALDMGPSWYWPDMNLRISTLVEILQLNSYRQYAEGAVLRESAAGQIPDKYPAQYSAGYSRRLEGGMANLTGALIERLPAQRIKTGTRVNQISLNDDGSYRVNMQHSASGEPLTELTADKVIVAMPPRLVAETLTFEPELSVEMLDELGSIPTWMAVHAKAVVSYPRAFWRELGLSGMAASQAGPLVEIHDASVNRADGTLAGALMGFVGYNAAARHTLGQDKLKTMIVSQLTRLFGDEAAQPDEVYLVDWTQEPLTASAADKVQNPHVHVLGGLEEISDEAHPNLVFSGSEASRTFGGYLEGALEATERAVLALYPDAEDSLSDVWEFRRW</sequence>
<dbReference type="Proteomes" id="UP001595621">
    <property type="component" value="Unassembled WGS sequence"/>
</dbReference>
<comment type="similarity">
    <text evidence="2">Belongs to the flavin monoamine oxidase family.</text>
</comment>
<dbReference type="Pfam" id="PF01593">
    <property type="entry name" value="Amino_oxidase"/>
    <property type="match status" value="1"/>
</dbReference>
<organism evidence="5 6">
    <name type="scientific">Shewanella submarina</name>
    <dbReference type="NCBI Taxonomy" id="2016376"/>
    <lineage>
        <taxon>Bacteria</taxon>
        <taxon>Pseudomonadati</taxon>
        <taxon>Pseudomonadota</taxon>
        <taxon>Gammaproteobacteria</taxon>
        <taxon>Alteromonadales</taxon>
        <taxon>Shewanellaceae</taxon>
        <taxon>Shewanella</taxon>
    </lineage>
</organism>
<keyword evidence="3" id="KW-0560">Oxidoreductase</keyword>
<dbReference type="PRINTS" id="PR00757">
    <property type="entry name" value="AMINEOXDASEF"/>
</dbReference>
<dbReference type="InterPro" id="IPR036188">
    <property type="entry name" value="FAD/NAD-bd_sf"/>
</dbReference>
<dbReference type="Gene3D" id="3.50.50.60">
    <property type="entry name" value="FAD/NAD(P)-binding domain"/>
    <property type="match status" value="2"/>
</dbReference>
<comment type="cofactor">
    <cofactor evidence="1">
        <name>FAD</name>
        <dbReference type="ChEBI" id="CHEBI:57692"/>
    </cofactor>
</comment>
<dbReference type="RefSeq" id="WP_248935955.1">
    <property type="nucleotide sequence ID" value="NZ_JAKILF010000003.1"/>
</dbReference>
<dbReference type="PANTHER" id="PTHR43563">
    <property type="entry name" value="AMINE OXIDASE"/>
    <property type="match status" value="1"/>
</dbReference>
<dbReference type="EMBL" id="JBHRTD010000012">
    <property type="protein sequence ID" value="MFC3138763.1"/>
    <property type="molecule type" value="Genomic_DNA"/>
</dbReference>
<name>A0ABV7GDK7_9GAMM</name>
<comment type="caution">
    <text evidence="5">The sequence shown here is derived from an EMBL/GenBank/DDBJ whole genome shotgun (WGS) entry which is preliminary data.</text>
</comment>
<reference evidence="6" key="1">
    <citation type="journal article" date="2019" name="Int. J. Syst. Evol. Microbiol.">
        <title>The Global Catalogue of Microorganisms (GCM) 10K type strain sequencing project: providing services to taxonomists for standard genome sequencing and annotation.</title>
        <authorList>
            <consortium name="The Broad Institute Genomics Platform"/>
            <consortium name="The Broad Institute Genome Sequencing Center for Infectious Disease"/>
            <person name="Wu L."/>
            <person name="Ma J."/>
        </authorList>
    </citation>
    <scope>NUCLEOTIDE SEQUENCE [LARGE SCALE GENOMIC DNA]</scope>
    <source>
        <strain evidence="6">KCTC 52277</strain>
    </source>
</reference>
<protein>
    <submittedName>
        <fullName evidence="5">Flavin monoamine oxidase family protein</fullName>
    </submittedName>
</protein>
<dbReference type="SUPFAM" id="SSF54373">
    <property type="entry name" value="FAD-linked reductases, C-terminal domain"/>
    <property type="match status" value="1"/>
</dbReference>
<accession>A0ABV7GDK7</accession>
<keyword evidence="6" id="KW-1185">Reference proteome</keyword>
<proteinExistence type="inferred from homology"/>
<evidence type="ECO:0000256" key="3">
    <source>
        <dbReference type="ARBA" id="ARBA00023002"/>
    </source>
</evidence>
<dbReference type="Pfam" id="PF13450">
    <property type="entry name" value="NAD_binding_8"/>
    <property type="match status" value="1"/>
</dbReference>
<dbReference type="SUPFAM" id="SSF51905">
    <property type="entry name" value="FAD/NAD(P)-binding domain"/>
    <property type="match status" value="1"/>
</dbReference>
<dbReference type="InterPro" id="IPR001613">
    <property type="entry name" value="Flavin_amine_oxidase"/>
</dbReference>